<protein>
    <recommendedName>
        <fullName evidence="2">Transmembrane protein 267</fullName>
    </recommendedName>
</protein>
<comment type="subcellular location">
    <subcellularLocation>
        <location evidence="1">Membrane</location>
        <topology evidence="1">Multi-pass membrane protein</topology>
    </subcellularLocation>
</comment>
<evidence type="ECO:0000256" key="1">
    <source>
        <dbReference type="ARBA" id="ARBA00004141"/>
    </source>
</evidence>
<evidence type="ECO:0000256" key="6">
    <source>
        <dbReference type="SAM" id="Phobius"/>
    </source>
</evidence>
<evidence type="ECO:0000256" key="5">
    <source>
        <dbReference type="ARBA" id="ARBA00023136"/>
    </source>
</evidence>
<dbReference type="PANTHER" id="PTHR13628:SF1">
    <property type="entry name" value="TRANSMEMBRANE PROTEIN 267"/>
    <property type="match status" value="1"/>
</dbReference>
<evidence type="ECO:0000256" key="3">
    <source>
        <dbReference type="ARBA" id="ARBA00022692"/>
    </source>
</evidence>
<sequence length="200" mass="22574">MVRIFSLNTYLTGLIGLLAVFGDYLVAHTNLHIFQAIFDNATHGIIGGVSWFLVRHNFKNVSAVDTINEVAACTFIACFIDIDHFLKAKSIYLEDATNLSSRPFLHCSTYPFLLSILFLTISYAYQINKLKVAGLLMLTAFASHHTRDATRRGYWFHPFGSTPPIPYIVYVGLTCIIPYVICVFYSIIKIEHNSDKIDVI</sequence>
<accession>A0A9P0FGP9</accession>
<evidence type="ECO:0000256" key="2">
    <source>
        <dbReference type="ARBA" id="ARBA00013977"/>
    </source>
</evidence>
<keyword evidence="3 6" id="KW-0812">Transmembrane</keyword>
<dbReference type="GO" id="GO:0016020">
    <property type="term" value="C:membrane"/>
    <property type="evidence" value="ECO:0007669"/>
    <property type="project" value="UniProtKB-SubCell"/>
</dbReference>
<dbReference type="OrthoDB" id="10014558at2759"/>
<feature type="transmembrane region" description="Helical" evidence="6">
    <location>
        <begin position="33"/>
        <end position="54"/>
    </location>
</feature>
<dbReference type="Proteomes" id="UP001154078">
    <property type="component" value="Chromosome 3"/>
</dbReference>
<dbReference type="InterPro" id="IPR026572">
    <property type="entry name" value="TMEM267"/>
</dbReference>
<keyword evidence="5 6" id="KW-0472">Membrane</keyword>
<proteinExistence type="predicted"/>
<gene>
    <name evidence="7" type="ORF">MELIAE_LOCUS4844</name>
</gene>
<organism evidence="7 8">
    <name type="scientific">Brassicogethes aeneus</name>
    <name type="common">Rape pollen beetle</name>
    <name type="synonym">Meligethes aeneus</name>
    <dbReference type="NCBI Taxonomy" id="1431903"/>
    <lineage>
        <taxon>Eukaryota</taxon>
        <taxon>Metazoa</taxon>
        <taxon>Ecdysozoa</taxon>
        <taxon>Arthropoda</taxon>
        <taxon>Hexapoda</taxon>
        <taxon>Insecta</taxon>
        <taxon>Pterygota</taxon>
        <taxon>Neoptera</taxon>
        <taxon>Endopterygota</taxon>
        <taxon>Coleoptera</taxon>
        <taxon>Polyphaga</taxon>
        <taxon>Cucujiformia</taxon>
        <taxon>Nitidulidae</taxon>
        <taxon>Meligethinae</taxon>
        <taxon>Brassicogethes</taxon>
    </lineage>
</organism>
<keyword evidence="8" id="KW-1185">Reference proteome</keyword>
<evidence type="ECO:0000313" key="7">
    <source>
        <dbReference type="EMBL" id="CAH0552671.1"/>
    </source>
</evidence>
<reference evidence="7" key="1">
    <citation type="submission" date="2021-12" db="EMBL/GenBank/DDBJ databases">
        <authorList>
            <person name="King R."/>
        </authorList>
    </citation>
    <scope>NUCLEOTIDE SEQUENCE</scope>
</reference>
<evidence type="ECO:0000313" key="8">
    <source>
        <dbReference type="Proteomes" id="UP001154078"/>
    </source>
</evidence>
<name>A0A9P0FGP9_BRAAE</name>
<dbReference type="EMBL" id="OV121134">
    <property type="protein sequence ID" value="CAH0552671.1"/>
    <property type="molecule type" value="Genomic_DNA"/>
</dbReference>
<evidence type="ECO:0000256" key="4">
    <source>
        <dbReference type="ARBA" id="ARBA00022989"/>
    </source>
</evidence>
<keyword evidence="4 6" id="KW-1133">Transmembrane helix</keyword>
<dbReference type="PANTHER" id="PTHR13628">
    <property type="entry name" value="TRANSMEMBRANE PROTEIN 267"/>
    <property type="match status" value="1"/>
</dbReference>
<feature type="transmembrane region" description="Helical" evidence="6">
    <location>
        <begin position="167"/>
        <end position="188"/>
    </location>
</feature>
<feature type="transmembrane region" description="Helical" evidence="6">
    <location>
        <begin position="109"/>
        <end position="127"/>
    </location>
</feature>
<feature type="transmembrane region" description="Helical" evidence="6">
    <location>
        <begin position="7"/>
        <end position="27"/>
    </location>
</feature>
<dbReference type="AlphaFoldDB" id="A0A9P0FGP9"/>